<dbReference type="InterPro" id="IPR029063">
    <property type="entry name" value="SAM-dependent_MTases_sf"/>
</dbReference>
<dbReference type="EC" id="2.1.1.77" evidence="7"/>
<keyword evidence="6 7" id="KW-0949">S-adenosyl-L-methionine</keyword>
<dbReference type="EMBL" id="LPUF01000001">
    <property type="protein sequence ID" value="OQK18187.1"/>
    <property type="molecule type" value="Genomic_DNA"/>
</dbReference>
<dbReference type="PROSITE" id="PS01279">
    <property type="entry name" value="PCMT"/>
    <property type="match status" value="1"/>
</dbReference>
<dbReference type="OrthoDB" id="9810066at2"/>
<dbReference type="HAMAP" id="MF_00090">
    <property type="entry name" value="PIMT"/>
    <property type="match status" value="1"/>
</dbReference>
<comment type="similarity">
    <text evidence="2 7">Belongs to the methyltransferase superfamily. L-isoaspartyl/D-aspartyl protein methyltransferase family.</text>
</comment>
<keyword evidence="9" id="KW-1185">Reference proteome</keyword>
<dbReference type="NCBIfam" id="TIGR00080">
    <property type="entry name" value="pimt"/>
    <property type="match status" value="1"/>
</dbReference>
<dbReference type="Proteomes" id="UP000191980">
    <property type="component" value="Unassembled WGS sequence"/>
</dbReference>
<gene>
    <name evidence="7" type="primary">pcm</name>
    <name evidence="8" type="ORF">AU255_10225</name>
</gene>
<comment type="function">
    <text evidence="7">Catalyzes the methyl esterification of L-isoaspartyl residues in peptides and proteins that result from spontaneous decomposition of normal L-aspartyl and L-asparaginyl residues. It plays a role in the repair and/or degradation of damaged proteins.</text>
</comment>
<evidence type="ECO:0000256" key="2">
    <source>
        <dbReference type="ARBA" id="ARBA00005369"/>
    </source>
</evidence>
<evidence type="ECO:0000256" key="7">
    <source>
        <dbReference type="HAMAP-Rule" id="MF_00090"/>
    </source>
</evidence>
<sequence>MNDLQRMLDDIEMEFKLTRMYIGKNAMDTRVKAAIQQVPRYEFIPRELHYRAYENGPVPIGSGQTISQPYIVALMSDLLNTKPSDSILEIGTGSGYQTAVLSRMVQQVYSVEIIESLAAKALNRLNKLGYTNISLRTGDGYFGWPEHAPYDGIIVTAAAPCIPPSLIEQLKVGARMVIPLGFPNSYQELMLVEKKANGEIETQSILGVSFVPLTGKHETDCADNVLPGSRKIH</sequence>
<keyword evidence="3 7" id="KW-0963">Cytoplasm</keyword>
<organism evidence="8 9">
    <name type="scientific">Methyloprofundus sedimenti</name>
    <dbReference type="NCBI Taxonomy" id="1420851"/>
    <lineage>
        <taxon>Bacteria</taxon>
        <taxon>Pseudomonadati</taxon>
        <taxon>Pseudomonadota</taxon>
        <taxon>Gammaproteobacteria</taxon>
        <taxon>Methylococcales</taxon>
        <taxon>Methylococcaceae</taxon>
        <taxon>Methyloprofundus</taxon>
    </lineage>
</organism>
<accession>A0A1V8M9I4</accession>
<evidence type="ECO:0000256" key="3">
    <source>
        <dbReference type="ARBA" id="ARBA00022490"/>
    </source>
</evidence>
<evidence type="ECO:0000313" key="8">
    <source>
        <dbReference type="EMBL" id="OQK18187.1"/>
    </source>
</evidence>
<dbReference type="RefSeq" id="WP_080522792.1">
    <property type="nucleotide sequence ID" value="NZ_LPUF01000001.1"/>
</dbReference>
<dbReference type="SUPFAM" id="SSF53335">
    <property type="entry name" value="S-adenosyl-L-methionine-dependent methyltransferases"/>
    <property type="match status" value="1"/>
</dbReference>
<dbReference type="InterPro" id="IPR000682">
    <property type="entry name" value="PCMT"/>
</dbReference>
<comment type="subcellular location">
    <subcellularLocation>
        <location evidence="1 7">Cytoplasm</location>
    </subcellularLocation>
</comment>
<dbReference type="GO" id="GO:0030091">
    <property type="term" value="P:protein repair"/>
    <property type="evidence" value="ECO:0007669"/>
    <property type="project" value="UniProtKB-UniRule"/>
</dbReference>
<dbReference type="Gene3D" id="3.40.50.150">
    <property type="entry name" value="Vaccinia Virus protein VP39"/>
    <property type="match status" value="1"/>
</dbReference>
<evidence type="ECO:0000256" key="4">
    <source>
        <dbReference type="ARBA" id="ARBA00022603"/>
    </source>
</evidence>
<comment type="caution">
    <text evidence="8">The sequence shown here is derived from an EMBL/GenBank/DDBJ whole genome shotgun (WGS) entry which is preliminary data.</text>
</comment>
<name>A0A1V8M9I4_9GAMM</name>
<dbReference type="GO" id="GO:0005737">
    <property type="term" value="C:cytoplasm"/>
    <property type="evidence" value="ECO:0007669"/>
    <property type="project" value="UniProtKB-SubCell"/>
</dbReference>
<dbReference type="Pfam" id="PF01135">
    <property type="entry name" value="PCMT"/>
    <property type="match status" value="1"/>
</dbReference>
<proteinExistence type="inferred from homology"/>
<reference evidence="8 9" key="1">
    <citation type="submission" date="2015-12" db="EMBL/GenBank/DDBJ databases">
        <authorList>
            <person name="Shamseldin A."/>
            <person name="Moawad H."/>
            <person name="Abd El-Rahim W.M."/>
            <person name="Sadowsky M.J."/>
        </authorList>
    </citation>
    <scope>NUCLEOTIDE SEQUENCE [LARGE SCALE GENOMIC DNA]</scope>
    <source>
        <strain evidence="8 9">WF1</strain>
    </source>
</reference>
<protein>
    <recommendedName>
        <fullName evidence="7">Protein-L-isoaspartate O-methyltransferase</fullName>
        <ecNumber evidence="7">2.1.1.77</ecNumber>
    </recommendedName>
    <alternativeName>
        <fullName evidence="7">L-isoaspartyl protein carboxyl methyltransferase</fullName>
    </alternativeName>
    <alternativeName>
        <fullName evidence="7">Protein L-isoaspartyl methyltransferase</fullName>
    </alternativeName>
    <alternativeName>
        <fullName evidence="7">Protein-beta-aspartate methyltransferase</fullName>
        <shortName evidence="7">PIMT</shortName>
    </alternativeName>
</protein>
<evidence type="ECO:0000313" key="9">
    <source>
        <dbReference type="Proteomes" id="UP000191980"/>
    </source>
</evidence>
<evidence type="ECO:0000256" key="6">
    <source>
        <dbReference type="ARBA" id="ARBA00022691"/>
    </source>
</evidence>
<feature type="active site" evidence="7">
    <location>
        <position position="67"/>
    </location>
</feature>
<dbReference type="NCBIfam" id="NF001453">
    <property type="entry name" value="PRK00312.1"/>
    <property type="match status" value="1"/>
</dbReference>
<dbReference type="GO" id="GO:0004719">
    <property type="term" value="F:protein-L-isoaspartate (D-aspartate) O-methyltransferase activity"/>
    <property type="evidence" value="ECO:0007669"/>
    <property type="project" value="UniProtKB-UniRule"/>
</dbReference>
<comment type="catalytic activity">
    <reaction evidence="7">
        <text>[protein]-L-isoaspartate + S-adenosyl-L-methionine = [protein]-L-isoaspartate alpha-methyl ester + S-adenosyl-L-homocysteine</text>
        <dbReference type="Rhea" id="RHEA:12705"/>
        <dbReference type="Rhea" id="RHEA-COMP:12143"/>
        <dbReference type="Rhea" id="RHEA-COMP:12144"/>
        <dbReference type="ChEBI" id="CHEBI:57856"/>
        <dbReference type="ChEBI" id="CHEBI:59789"/>
        <dbReference type="ChEBI" id="CHEBI:90596"/>
        <dbReference type="ChEBI" id="CHEBI:90598"/>
        <dbReference type="EC" id="2.1.1.77"/>
    </reaction>
</comment>
<dbReference type="FunFam" id="3.40.50.150:FF:000010">
    <property type="entry name" value="Protein-L-isoaspartate O-methyltransferase"/>
    <property type="match status" value="1"/>
</dbReference>
<keyword evidence="5 7" id="KW-0808">Transferase</keyword>
<dbReference type="STRING" id="1420851.AU255_10225"/>
<dbReference type="PANTHER" id="PTHR11579:SF0">
    <property type="entry name" value="PROTEIN-L-ISOASPARTATE(D-ASPARTATE) O-METHYLTRANSFERASE"/>
    <property type="match status" value="1"/>
</dbReference>
<evidence type="ECO:0000256" key="1">
    <source>
        <dbReference type="ARBA" id="ARBA00004496"/>
    </source>
</evidence>
<evidence type="ECO:0000256" key="5">
    <source>
        <dbReference type="ARBA" id="ARBA00022679"/>
    </source>
</evidence>
<dbReference type="PANTHER" id="PTHR11579">
    <property type="entry name" value="PROTEIN-L-ISOASPARTATE O-METHYLTRANSFERASE"/>
    <property type="match status" value="1"/>
</dbReference>
<dbReference type="GO" id="GO:0032259">
    <property type="term" value="P:methylation"/>
    <property type="evidence" value="ECO:0007669"/>
    <property type="project" value="UniProtKB-KW"/>
</dbReference>
<keyword evidence="4 7" id="KW-0489">Methyltransferase</keyword>
<dbReference type="AlphaFoldDB" id="A0A1V8M9I4"/>
<dbReference type="CDD" id="cd02440">
    <property type="entry name" value="AdoMet_MTases"/>
    <property type="match status" value="1"/>
</dbReference>